<name>A0ABX7T7H5_9SPHN</name>
<organism evidence="1 2">
    <name type="scientific">Parasphingorhabdus cellanae</name>
    <dbReference type="NCBI Taxonomy" id="2806553"/>
    <lineage>
        <taxon>Bacteria</taxon>
        <taxon>Pseudomonadati</taxon>
        <taxon>Pseudomonadota</taxon>
        <taxon>Alphaproteobacteria</taxon>
        <taxon>Sphingomonadales</taxon>
        <taxon>Sphingomonadaceae</taxon>
        <taxon>Parasphingorhabdus</taxon>
    </lineage>
</organism>
<dbReference type="Gene3D" id="2.40.10.270">
    <property type="entry name" value="Bacteriophage SPP1 head-tail adaptor protein"/>
    <property type="match status" value="1"/>
</dbReference>
<evidence type="ECO:0000313" key="1">
    <source>
        <dbReference type="EMBL" id="QTD57559.1"/>
    </source>
</evidence>
<accession>A0ABX7T7H5</accession>
<sequence length="114" mass="12618">MSRSNFTGHEFSGLLRERISIARPSSQRDAIGSATNQSVPIGEFWASAEPLGTGLEALGNSRSALPRWRFTLRQTDAIRVGDHLAWGDRKMVVGSVSADHRFIPKTILKAEEKR</sequence>
<dbReference type="InterPro" id="IPR038666">
    <property type="entry name" value="SSP1_head-tail_sf"/>
</dbReference>
<protein>
    <submittedName>
        <fullName evidence="1">Head-tail adaptor protein</fullName>
    </submittedName>
</protein>
<dbReference type="EMBL" id="CP071794">
    <property type="protein sequence ID" value="QTD57559.1"/>
    <property type="molecule type" value="Genomic_DNA"/>
</dbReference>
<gene>
    <name evidence="1" type="ORF">J4G78_08590</name>
</gene>
<keyword evidence="2" id="KW-1185">Reference proteome</keyword>
<evidence type="ECO:0000313" key="2">
    <source>
        <dbReference type="Proteomes" id="UP000663923"/>
    </source>
</evidence>
<dbReference type="InterPro" id="IPR008767">
    <property type="entry name" value="Phage_SPP1_head-tail_adaptor"/>
</dbReference>
<dbReference type="Proteomes" id="UP000663923">
    <property type="component" value="Chromosome"/>
</dbReference>
<dbReference type="RefSeq" id="WP_207990126.1">
    <property type="nucleotide sequence ID" value="NZ_CP071794.1"/>
</dbReference>
<dbReference type="Pfam" id="PF05521">
    <property type="entry name" value="Phage_HCP"/>
    <property type="match status" value="1"/>
</dbReference>
<reference evidence="1 2" key="1">
    <citation type="submission" date="2021-03" db="EMBL/GenBank/DDBJ databases">
        <title>Complete genome of Parasphingorhabdus_sp.JHSY0214.</title>
        <authorList>
            <person name="Yoo J.H."/>
            <person name="Bae J.W."/>
        </authorList>
    </citation>
    <scope>NUCLEOTIDE SEQUENCE [LARGE SCALE GENOMIC DNA]</scope>
    <source>
        <strain evidence="1 2">JHSY0214</strain>
    </source>
</reference>
<proteinExistence type="predicted"/>